<dbReference type="SUPFAM" id="SSF88659">
    <property type="entry name" value="Sigma3 and sigma4 domains of RNA polymerase sigma factors"/>
    <property type="match status" value="1"/>
</dbReference>
<dbReference type="Gene3D" id="1.10.1740.10">
    <property type="match status" value="1"/>
</dbReference>
<gene>
    <name evidence="7" type="ORF">tinsulaeT_16820</name>
</gene>
<evidence type="ECO:0000259" key="6">
    <source>
        <dbReference type="Pfam" id="PF08281"/>
    </source>
</evidence>
<dbReference type="NCBIfam" id="TIGR02937">
    <property type="entry name" value="sigma70-ECF"/>
    <property type="match status" value="1"/>
</dbReference>
<dbReference type="PANTHER" id="PTHR43133">
    <property type="entry name" value="RNA POLYMERASE ECF-TYPE SIGMA FACTO"/>
    <property type="match status" value="1"/>
</dbReference>
<dbReference type="InterPro" id="IPR014284">
    <property type="entry name" value="RNA_pol_sigma-70_dom"/>
</dbReference>
<feature type="domain" description="RNA polymerase sigma factor 70 region 4 type 2" evidence="6">
    <location>
        <begin position="125"/>
        <end position="176"/>
    </location>
</feature>
<evidence type="ECO:0000313" key="7">
    <source>
        <dbReference type="EMBL" id="GLX78342.1"/>
    </source>
</evidence>
<keyword evidence="2" id="KW-0805">Transcription regulation</keyword>
<keyword evidence="3" id="KW-0731">Sigma factor</keyword>
<dbReference type="RefSeq" id="WP_284244229.1">
    <property type="nucleotide sequence ID" value="NZ_BSST01000001.1"/>
</dbReference>
<evidence type="ECO:0000256" key="2">
    <source>
        <dbReference type="ARBA" id="ARBA00023015"/>
    </source>
</evidence>
<dbReference type="InterPro" id="IPR036388">
    <property type="entry name" value="WH-like_DNA-bd_sf"/>
</dbReference>
<dbReference type="Pfam" id="PF08281">
    <property type="entry name" value="Sigma70_r4_2"/>
    <property type="match status" value="1"/>
</dbReference>
<keyword evidence="4" id="KW-0804">Transcription</keyword>
<reference evidence="7 8" key="1">
    <citation type="submission" date="2023-03" db="EMBL/GenBank/DDBJ databases">
        <title>Draft genome sequence of Thalassotalea insulae KCTC 62186T.</title>
        <authorList>
            <person name="Sawabe T."/>
        </authorList>
    </citation>
    <scope>NUCLEOTIDE SEQUENCE [LARGE SCALE GENOMIC DNA]</scope>
    <source>
        <strain evidence="7 8">KCTC 62186</strain>
    </source>
</reference>
<name>A0ABQ6GQX3_9GAMM</name>
<protein>
    <submittedName>
        <fullName evidence="7">RNA polymerase sigma factor</fullName>
    </submittedName>
</protein>
<evidence type="ECO:0000256" key="4">
    <source>
        <dbReference type="ARBA" id="ARBA00023163"/>
    </source>
</evidence>
<dbReference type="SUPFAM" id="SSF88946">
    <property type="entry name" value="Sigma2 domain of RNA polymerase sigma factors"/>
    <property type="match status" value="1"/>
</dbReference>
<comment type="caution">
    <text evidence="7">The sequence shown here is derived from an EMBL/GenBank/DDBJ whole genome shotgun (WGS) entry which is preliminary data.</text>
</comment>
<dbReference type="EMBL" id="BSST01000001">
    <property type="protein sequence ID" value="GLX78342.1"/>
    <property type="molecule type" value="Genomic_DNA"/>
</dbReference>
<dbReference type="InterPro" id="IPR007627">
    <property type="entry name" value="RNA_pol_sigma70_r2"/>
</dbReference>
<evidence type="ECO:0000256" key="3">
    <source>
        <dbReference type="ARBA" id="ARBA00023082"/>
    </source>
</evidence>
<dbReference type="Gene3D" id="1.10.10.10">
    <property type="entry name" value="Winged helix-like DNA-binding domain superfamily/Winged helix DNA-binding domain"/>
    <property type="match status" value="1"/>
</dbReference>
<dbReference type="Proteomes" id="UP001157186">
    <property type="component" value="Unassembled WGS sequence"/>
</dbReference>
<organism evidence="7 8">
    <name type="scientific">Thalassotalea insulae</name>
    <dbReference type="NCBI Taxonomy" id="2056778"/>
    <lineage>
        <taxon>Bacteria</taxon>
        <taxon>Pseudomonadati</taxon>
        <taxon>Pseudomonadota</taxon>
        <taxon>Gammaproteobacteria</taxon>
        <taxon>Alteromonadales</taxon>
        <taxon>Colwelliaceae</taxon>
        <taxon>Thalassotalea</taxon>
    </lineage>
</organism>
<evidence type="ECO:0000256" key="1">
    <source>
        <dbReference type="ARBA" id="ARBA00010641"/>
    </source>
</evidence>
<keyword evidence="8" id="KW-1185">Reference proteome</keyword>
<dbReference type="InterPro" id="IPR039425">
    <property type="entry name" value="RNA_pol_sigma-70-like"/>
</dbReference>
<sequence length="182" mass="21387">MDSKELARLLAKTALHDQQAFERLYLSTAAKLNGIAYRILHNSDLAHEVLQEAFIQIWHNAIEYRIDKAEPFTWMASIVRYRCYDRVRSEQRRLENKHIQEQVESIEQIAAINQPTTQMCEIGQDLADCLEQLEDVHRRGILMAYYFGFSRGEISDHLEKPINTIKSWLRRGLARLQQCLEK</sequence>
<dbReference type="InterPro" id="IPR013325">
    <property type="entry name" value="RNA_pol_sigma_r2"/>
</dbReference>
<dbReference type="InterPro" id="IPR013324">
    <property type="entry name" value="RNA_pol_sigma_r3/r4-like"/>
</dbReference>
<dbReference type="InterPro" id="IPR013249">
    <property type="entry name" value="RNA_pol_sigma70_r4_t2"/>
</dbReference>
<proteinExistence type="inferred from homology"/>
<dbReference type="PANTHER" id="PTHR43133:SF62">
    <property type="entry name" value="RNA POLYMERASE SIGMA FACTOR SIGZ"/>
    <property type="match status" value="1"/>
</dbReference>
<feature type="domain" description="RNA polymerase sigma-70 region 2" evidence="5">
    <location>
        <begin position="25"/>
        <end position="93"/>
    </location>
</feature>
<evidence type="ECO:0000259" key="5">
    <source>
        <dbReference type="Pfam" id="PF04542"/>
    </source>
</evidence>
<evidence type="ECO:0000313" key="8">
    <source>
        <dbReference type="Proteomes" id="UP001157186"/>
    </source>
</evidence>
<dbReference type="Pfam" id="PF04542">
    <property type="entry name" value="Sigma70_r2"/>
    <property type="match status" value="1"/>
</dbReference>
<accession>A0ABQ6GQX3</accession>
<comment type="similarity">
    <text evidence="1">Belongs to the sigma-70 factor family. ECF subfamily.</text>
</comment>